<feature type="domain" description="Flagellar hook-length control protein-like C-terminal" evidence="2">
    <location>
        <begin position="372"/>
        <end position="452"/>
    </location>
</feature>
<reference evidence="3 4" key="1">
    <citation type="submission" date="2023-10" db="EMBL/GenBank/DDBJ databases">
        <title>Complete Genome Sequence of Limnobacter thiooxidans CS-K2T, Isolated from freshwater lake sediments in Bavaria, Germany.</title>
        <authorList>
            <person name="Naruki M."/>
            <person name="Watanabe A."/>
            <person name="Warashina T."/>
            <person name="Morita T."/>
            <person name="Arakawa K."/>
        </authorList>
    </citation>
    <scope>NUCLEOTIDE SEQUENCE [LARGE SCALE GENOMIC DNA]</scope>
    <source>
        <strain evidence="3 4">CS-K2</strain>
    </source>
</reference>
<dbReference type="PANTHER" id="PTHR37533:SF2">
    <property type="entry name" value="FLAGELLAR HOOK-LENGTH CONTROL PROTEIN"/>
    <property type="match status" value="1"/>
</dbReference>
<dbReference type="InterPro" id="IPR021136">
    <property type="entry name" value="Flagellar_hook_control-like_C"/>
</dbReference>
<dbReference type="PANTHER" id="PTHR37533">
    <property type="entry name" value="FLAGELLAR HOOK-LENGTH CONTROL PROTEIN"/>
    <property type="match status" value="1"/>
</dbReference>
<accession>A0AA86IY47</accession>
<dbReference type="InterPro" id="IPR052563">
    <property type="entry name" value="FliK"/>
</dbReference>
<dbReference type="AlphaFoldDB" id="A0AA86IY47"/>
<evidence type="ECO:0000313" key="4">
    <source>
        <dbReference type="Proteomes" id="UP001329151"/>
    </source>
</evidence>
<feature type="compositionally biased region" description="Low complexity" evidence="1">
    <location>
        <begin position="272"/>
        <end position="286"/>
    </location>
</feature>
<feature type="region of interest" description="Disordered" evidence="1">
    <location>
        <begin position="447"/>
        <end position="511"/>
    </location>
</feature>
<dbReference type="Proteomes" id="UP001329151">
    <property type="component" value="Chromosome"/>
</dbReference>
<feature type="region of interest" description="Disordered" evidence="1">
    <location>
        <begin position="1"/>
        <end position="29"/>
    </location>
</feature>
<feature type="compositionally biased region" description="Low complexity" evidence="1">
    <location>
        <begin position="149"/>
        <end position="161"/>
    </location>
</feature>
<dbReference type="InterPro" id="IPR038610">
    <property type="entry name" value="FliK-like_C_sf"/>
</dbReference>
<feature type="compositionally biased region" description="Polar residues" evidence="1">
    <location>
        <begin position="134"/>
        <end position="148"/>
    </location>
</feature>
<feature type="region of interest" description="Disordered" evidence="1">
    <location>
        <begin position="92"/>
        <end position="254"/>
    </location>
</feature>
<name>A0AA86IY47_9BURK</name>
<keyword evidence="4" id="KW-1185">Reference proteome</keyword>
<feature type="compositionally biased region" description="Polar residues" evidence="1">
    <location>
        <begin position="221"/>
        <end position="254"/>
    </location>
</feature>
<feature type="compositionally biased region" description="Polar residues" evidence="1">
    <location>
        <begin position="174"/>
        <end position="209"/>
    </location>
</feature>
<gene>
    <name evidence="3" type="ORF">RGQ30_10200</name>
</gene>
<dbReference type="RefSeq" id="WP_130558770.1">
    <property type="nucleotide sequence ID" value="NZ_AP028947.1"/>
</dbReference>
<dbReference type="KEGG" id="lto:RGQ30_10200"/>
<organism evidence="3 4">
    <name type="scientific">Limnobacter thiooxidans</name>
    <dbReference type="NCBI Taxonomy" id="131080"/>
    <lineage>
        <taxon>Bacteria</taxon>
        <taxon>Pseudomonadati</taxon>
        <taxon>Pseudomonadota</taxon>
        <taxon>Betaproteobacteria</taxon>
        <taxon>Burkholderiales</taxon>
        <taxon>Burkholderiaceae</taxon>
        <taxon>Limnobacter</taxon>
    </lineage>
</organism>
<dbReference type="CDD" id="cd17470">
    <property type="entry name" value="T3SS_Flik_C"/>
    <property type="match status" value="1"/>
</dbReference>
<dbReference type="EMBL" id="AP028947">
    <property type="protein sequence ID" value="BET25519.1"/>
    <property type="molecule type" value="Genomic_DNA"/>
</dbReference>
<evidence type="ECO:0000313" key="3">
    <source>
        <dbReference type="EMBL" id="BET25519.1"/>
    </source>
</evidence>
<feature type="region of interest" description="Disordered" evidence="1">
    <location>
        <begin position="269"/>
        <end position="290"/>
    </location>
</feature>
<evidence type="ECO:0000256" key="1">
    <source>
        <dbReference type="SAM" id="MobiDB-lite"/>
    </source>
</evidence>
<protein>
    <recommendedName>
        <fullName evidence="2">Flagellar hook-length control protein-like C-terminal domain-containing protein</fullName>
    </recommendedName>
</protein>
<evidence type="ECO:0000259" key="2">
    <source>
        <dbReference type="Pfam" id="PF02120"/>
    </source>
</evidence>
<feature type="compositionally biased region" description="Polar residues" evidence="1">
    <location>
        <begin position="1"/>
        <end position="22"/>
    </location>
</feature>
<proteinExistence type="predicted"/>
<feature type="compositionally biased region" description="Low complexity" evidence="1">
    <location>
        <begin position="455"/>
        <end position="485"/>
    </location>
</feature>
<sequence length="511" mass="52420">MSTSTQAMNSINKVQTPNQGNKVASDKKGPDLQFEALFSSAMGQIAPNAQWNSIESQLRESLFKQDKPKKETDSNINAEAAQAAVWAQRNWMQQASAPAPQAQSLSVSNTTSSSVSNSKQATAAEPADKAEAANSQNTKTNAENKSTPAEQASAEASANQAGEPTENKVIDQEASAQPASNGPANSRETTAASQQANATVPPSESTLTATKGVDTSGLIPGTTSTASPANAQGSSQATGTPVTQAADTSGQVRDTGNTQIDAMLNAGTISKAGDPATPAPPTGITTSSNASAVAAQLAPQIAQQTQGMETELEVGELKAGQKILAGSNLQAAGNPNAIAAGTNGLTGPSGAAQQALIKTPVNQPGFAKELGQTVQWAIGKNMSTVDIRVNPETFGPMNMRLVQKGQQVQLVIRTQDEASANLLSQSLSNLKEVLAQNGLQLNNVQIQHNNNTPSAGQGQNQQSQAQFEQNSGQQGRGGQQSARGGMASDEQGSIATPAPGPKATGQLDMFA</sequence>
<dbReference type="Pfam" id="PF02120">
    <property type="entry name" value="Flg_hook"/>
    <property type="match status" value="1"/>
</dbReference>
<feature type="compositionally biased region" description="Low complexity" evidence="1">
    <location>
        <begin position="92"/>
        <end position="125"/>
    </location>
</feature>
<dbReference type="Gene3D" id="3.30.750.140">
    <property type="match status" value="1"/>
</dbReference>